<name>A0AAD5QXQ9_PARTN</name>
<dbReference type="EMBL" id="JAHQIW010005123">
    <property type="protein sequence ID" value="KAJ1364991.1"/>
    <property type="molecule type" value="Genomic_DNA"/>
</dbReference>
<keyword evidence="2" id="KW-1185">Reference proteome</keyword>
<dbReference type="AlphaFoldDB" id="A0AAD5QXQ9"/>
<reference evidence="1" key="1">
    <citation type="submission" date="2021-06" db="EMBL/GenBank/DDBJ databases">
        <title>Parelaphostrongylus tenuis whole genome reference sequence.</title>
        <authorList>
            <person name="Garwood T.J."/>
            <person name="Larsen P.A."/>
            <person name="Fountain-Jones N.M."/>
            <person name="Garbe J.R."/>
            <person name="Macchietto M.G."/>
            <person name="Kania S.A."/>
            <person name="Gerhold R.W."/>
            <person name="Richards J.E."/>
            <person name="Wolf T.M."/>
        </authorList>
    </citation>
    <scope>NUCLEOTIDE SEQUENCE</scope>
    <source>
        <strain evidence="1">MNPRO001-30</strain>
        <tissue evidence="1">Meninges</tissue>
    </source>
</reference>
<comment type="caution">
    <text evidence="1">The sequence shown here is derived from an EMBL/GenBank/DDBJ whole genome shotgun (WGS) entry which is preliminary data.</text>
</comment>
<evidence type="ECO:0000313" key="1">
    <source>
        <dbReference type="EMBL" id="KAJ1364991.1"/>
    </source>
</evidence>
<accession>A0AAD5QXQ9</accession>
<evidence type="ECO:0000313" key="2">
    <source>
        <dbReference type="Proteomes" id="UP001196413"/>
    </source>
</evidence>
<protein>
    <submittedName>
        <fullName evidence="1">Uncharacterized protein</fullName>
    </submittedName>
</protein>
<organism evidence="1 2">
    <name type="scientific">Parelaphostrongylus tenuis</name>
    <name type="common">Meningeal worm</name>
    <dbReference type="NCBI Taxonomy" id="148309"/>
    <lineage>
        <taxon>Eukaryota</taxon>
        <taxon>Metazoa</taxon>
        <taxon>Ecdysozoa</taxon>
        <taxon>Nematoda</taxon>
        <taxon>Chromadorea</taxon>
        <taxon>Rhabditida</taxon>
        <taxon>Rhabditina</taxon>
        <taxon>Rhabditomorpha</taxon>
        <taxon>Strongyloidea</taxon>
        <taxon>Metastrongylidae</taxon>
        <taxon>Parelaphostrongylus</taxon>
    </lineage>
</organism>
<gene>
    <name evidence="1" type="ORF">KIN20_025193</name>
</gene>
<dbReference type="Proteomes" id="UP001196413">
    <property type="component" value="Unassembled WGS sequence"/>
</dbReference>
<sequence length="273" mass="31280">MLLSLARHLTAHASSVLQEPPDLQDPMGLLEARDLMANLDLLDLLVRMDNLDLKDHPETLEHQDLLALMGNLVLLEKMAPVDVGNLDRLDPLEHRVLQETLELMGSQDRMVLLDLRVLLVNLVHLDNQEAMGNQEPQEALDCQETTLHIVRAHLDRPFSCHDSHTRIAMLLCALQFIYDRHRIMAVIINFSQQVLCIIESEKPLLITVFVYKEGIFLFSKPRSFDHQYMKDIISKRLLGDGGCGSLYIPAEKTTQSLQLSRSQLFQQHCFRFQ</sequence>
<proteinExistence type="predicted"/>